<organism evidence="2 3">
    <name type="scientific">Acidovorax kalamii</name>
    <dbReference type="NCBI Taxonomy" id="2004485"/>
    <lineage>
        <taxon>Bacteria</taxon>
        <taxon>Pseudomonadati</taxon>
        <taxon>Pseudomonadota</taxon>
        <taxon>Betaproteobacteria</taxon>
        <taxon>Burkholderiales</taxon>
        <taxon>Comamonadaceae</taxon>
        <taxon>Acidovorax</taxon>
    </lineage>
</organism>
<comment type="caution">
    <text evidence="2">The sequence shown here is derived from an EMBL/GenBank/DDBJ whole genome shotgun (WGS) entry which is preliminary data.</text>
</comment>
<proteinExistence type="predicted"/>
<accession>A0A235EJV3</accession>
<evidence type="ECO:0000256" key="1">
    <source>
        <dbReference type="SAM" id="Phobius"/>
    </source>
</evidence>
<sequence>MKSRISEFVVGLVFGLGLIVSGMTDPGKVLGFLDLAGLWDPSLAFVMGGAIAVGLFAFALAKKRTTSFLGGAMHLPTSRDIDRRLVVGSLVFGAGWGLAGFCPGPAIVSAGAGQPKAIVFVLAMLAGMWLFEIAEGRMRRTPNQQAGAL</sequence>
<keyword evidence="1" id="KW-0472">Membrane</keyword>
<evidence type="ECO:0000313" key="2">
    <source>
        <dbReference type="EMBL" id="OYD49033.1"/>
    </source>
</evidence>
<dbReference type="OrthoDB" id="9790409at2"/>
<feature type="transmembrane region" description="Helical" evidence="1">
    <location>
        <begin position="41"/>
        <end position="61"/>
    </location>
</feature>
<dbReference type="RefSeq" id="WP_094291247.1">
    <property type="nucleotide sequence ID" value="NZ_NOIG01000011.1"/>
</dbReference>
<name>A0A235EJV3_9BURK</name>
<dbReference type="Proteomes" id="UP000215441">
    <property type="component" value="Unassembled WGS sequence"/>
</dbReference>
<keyword evidence="3" id="KW-1185">Reference proteome</keyword>
<feature type="transmembrane region" description="Helical" evidence="1">
    <location>
        <begin position="117"/>
        <end position="134"/>
    </location>
</feature>
<dbReference type="EMBL" id="NOIG01000011">
    <property type="protein sequence ID" value="OYD49033.1"/>
    <property type="molecule type" value="Genomic_DNA"/>
</dbReference>
<keyword evidence="1" id="KW-0812">Transmembrane</keyword>
<dbReference type="AlphaFoldDB" id="A0A235EJV3"/>
<evidence type="ECO:0000313" key="3">
    <source>
        <dbReference type="Proteomes" id="UP000215441"/>
    </source>
</evidence>
<feature type="transmembrane region" description="Helical" evidence="1">
    <location>
        <begin position="85"/>
        <end position="111"/>
    </location>
</feature>
<dbReference type="InterPro" id="IPR046513">
    <property type="entry name" value="DUF6691"/>
</dbReference>
<gene>
    <name evidence="2" type="ORF">CBY09_19500</name>
</gene>
<protein>
    <submittedName>
        <fullName evidence="2">Uncharacterized protein</fullName>
    </submittedName>
</protein>
<reference evidence="2 3" key="1">
    <citation type="submission" date="2017-07" db="EMBL/GenBank/DDBJ databases">
        <title>Acidovorax KNDSW TSA 6 genome sequence and assembly.</title>
        <authorList>
            <person name="Mayilraj S."/>
        </authorList>
    </citation>
    <scope>NUCLEOTIDE SEQUENCE [LARGE SCALE GENOMIC DNA]</scope>
    <source>
        <strain evidence="2 3">KNDSW-TSA6</strain>
    </source>
</reference>
<keyword evidence="1" id="KW-1133">Transmembrane helix</keyword>
<dbReference type="Pfam" id="PF20398">
    <property type="entry name" value="DUF6691"/>
    <property type="match status" value="1"/>
</dbReference>